<evidence type="ECO:0008006" key="3">
    <source>
        <dbReference type="Google" id="ProtNLM"/>
    </source>
</evidence>
<evidence type="ECO:0000313" key="1">
    <source>
        <dbReference type="EMBL" id="MCG2622196.1"/>
    </source>
</evidence>
<dbReference type="Proteomes" id="UP001165368">
    <property type="component" value="Unassembled WGS sequence"/>
</dbReference>
<dbReference type="EMBL" id="JAKLTQ010000005">
    <property type="protein sequence ID" value="MCG2622196.1"/>
    <property type="molecule type" value="Genomic_DNA"/>
</dbReference>
<organism evidence="1 2">
    <name type="scientific">Arthrobacter hankyongi</name>
    <dbReference type="NCBI Taxonomy" id="2904801"/>
    <lineage>
        <taxon>Bacteria</taxon>
        <taxon>Bacillati</taxon>
        <taxon>Actinomycetota</taxon>
        <taxon>Actinomycetes</taxon>
        <taxon>Micrococcales</taxon>
        <taxon>Micrococcaceae</taxon>
        <taxon>Arthrobacter</taxon>
    </lineage>
</organism>
<proteinExistence type="predicted"/>
<accession>A0ABS9L696</accession>
<name>A0ABS9L696_9MICC</name>
<dbReference type="RefSeq" id="WP_237820261.1">
    <property type="nucleotide sequence ID" value="NZ_JAKLTQ010000005.1"/>
</dbReference>
<gene>
    <name evidence="1" type="ORF">LVY72_09725</name>
</gene>
<reference evidence="1" key="1">
    <citation type="submission" date="2022-01" db="EMBL/GenBank/DDBJ databases">
        <authorList>
            <person name="Jo J.-H."/>
            <person name="Im W.-T."/>
        </authorList>
    </citation>
    <scope>NUCLEOTIDE SEQUENCE</scope>
    <source>
        <strain evidence="1">I2-34</strain>
    </source>
</reference>
<sequence>MAGFVQIIEFKTSRINEIEELGRPSRDEGSTPSTFRRITATADRDRPGTYYTIVEFDSYESAMENSKRPETSDFAAKMAALCDEPPVFRNLDVQWEDTGDSGSAG</sequence>
<keyword evidence="2" id="KW-1185">Reference proteome</keyword>
<evidence type="ECO:0000313" key="2">
    <source>
        <dbReference type="Proteomes" id="UP001165368"/>
    </source>
</evidence>
<comment type="caution">
    <text evidence="1">The sequence shown here is derived from an EMBL/GenBank/DDBJ whole genome shotgun (WGS) entry which is preliminary data.</text>
</comment>
<protein>
    <recommendedName>
        <fullName evidence="3">ABM domain-containing protein</fullName>
    </recommendedName>
</protein>